<feature type="compositionally biased region" description="Basic and acidic residues" evidence="2">
    <location>
        <begin position="1"/>
        <end position="37"/>
    </location>
</feature>
<dbReference type="GO" id="GO:0023052">
    <property type="term" value="P:signaling"/>
    <property type="evidence" value="ECO:0007669"/>
    <property type="project" value="InterPro"/>
</dbReference>
<comment type="similarity">
    <text evidence="1">Belongs to the SAPAP family.</text>
</comment>
<feature type="compositionally biased region" description="Low complexity" evidence="2">
    <location>
        <begin position="705"/>
        <end position="715"/>
    </location>
</feature>
<accession>A0A0M4EVI2</accession>
<dbReference type="GO" id="GO:0005634">
    <property type="term" value="C:nucleus"/>
    <property type="evidence" value="ECO:0007669"/>
    <property type="project" value="TreeGrafter"/>
</dbReference>
<evidence type="ECO:0000313" key="4">
    <source>
        <dbReference type="Proteomes" id="UP000494163"/>
    </source>
</evidence>
<dbReference type="GO" id="GO:0051642">
    <property type="term" value="P:centrosome localization"/>
    <property type="evidence" value="ECO:0007669"/>
    <property type="project" value="TreeGrafter"/>
</dbReference>
<dbReference type="STRING" id="30019.A0A0M4EVI2"/>
<feature type="region of interest" description="Disordered" evidence="2">
    <location>
        <begin position="687"/>
        <end position="715"/>
    </location>
</feature>
<dbReference type="GO" id="GO:0031616">
    <property type="term" value="C:spindle pole centrosome"/>
    <property type="evidence" value="ECO:0007669"/>
    <property type="project" value="TreeGrafter"/>
</dbReference>
<evidence type="ECO:0000313" key="3">
    <source>
        <dbReference type="EMBL" id="ALC41632.1"/>
    </source>
</evidence>
<reference evidence="3 4" key="1">
    <citation type="submission" date="2015-08" db="EMBL/GenBank/DDBJ databases">
        <title>Ancestral chromatin configuration constrains chromatin evolution on differentiating sex chromosomes in Drosophila.</title>
        <authorList>
            <person name="Zhou Q."/>
            <person name="Bachtrog D."/>
        </authorList>
    </citation>
    <scope>NUCLEOTIDE SEQUENCE [LARGE SCALE GENOMIC DNA]</scope>
    <source>
        <tissue evidence="3">Whole larvae</tissue>
    </source>
</reference>
<feature type="region of interest" description="Disordered" evidence="2">
    <location>
        <begin position="726"/>
        <end position="745"/>
    </location>
</feature>
<keyword evidence="4" id="KW-1185">Reference proteome</keyword>
<dbReference type="PANTHER" id="PTHR12353:SF1">
    <property type="entry name" value="DISKS LARGE-ASSOCIATED PROTEIN 5"/>
    <property type="match status" value="1"/>
</dbReference>
<dbReference type="Proteomes" id="UP000494163">
    <property type="component" value="Chromosome 2R"/>
</dbReference>
<dbReference type="EMBL" id="CP012524">
    <property type="protein sequence ID" value="ALC41632.1"/>
    <property type="molecule type" value="Genomic_DNA"/>
</dbReference>
<sequence>MEYRKELYKRNSNGPRDHIAENRELQRLARAKNRENNFHSNRRFATPTPPIDAHEQLSPENATAQQDQENLQPSDIKAANVAENKPTRGELYLERFLEWKAQKRARQPPKNSPATSRVYHILSAKTCATIDLRSKTPALESVIAPLKSQVKPQITVPRKTRLSVKLPLKSAGKDTAANKPWEFTKKTLARRPLESAKKLTSQDATGTSVAAKKKVVSGNLNIEPLDQLATSSNLVKIVPKPKTIPKPVEIKQAAKTVMSASKPIMPAQKTAASTQKTSKQPALQNIMTQPFERPNSTKKITATAKPKTKNIIVKPIRGGGGAAAKFKMDKPKIIKSVTRVANQNLSQRMKPKKAGLKNQEASTQLLDLRRQLLQVVQSEPLLTPDTPLEMFNNENPFQAQATSTQCRSSNNSAHLQDVFGEILNISPVTIAPVESLRNSNVKRQLLPEPAASAPEKEVKRKFDFSRYSFVDSPELSNTIKEAETVEQTLMATEPTAIEAKVNEQTLVQQESTPPRKSEQTINYMSPYVSVSRGKVNSLAERVKRNSIYLQDQPETPVAERRTLESVRYFRLQLDKEIQRLHKLCDEWQDYDTKNPDLLQQTGGKDMIDAAVGQTRLLTSKKFMQFKSLIDRCEAGAKGQCQTDGSDATKPVLAEDLEGWWDMMRLQSENVDKRFSNLMRWKDNNWVDPDAVPSPKAKPKPKTMPKAKPNAKASSKLKSFLRKAYADKRQQQNNCPQSPNASRKFVVVVRDRKSFSPARTVLRMSKGNNDAARSSIEGGSPIGGGRPSIGGGRSSIGGGRPSIGGNSLLKSAIMGAAEKQRQQVQPVTPPPATVAAKRMSILKTPGTQRKREAGTHIVFSSKKNVRRFQFTFDESCGDESALGLPKLEDFVEDMTPERLSLENIQQAPDNDGTIVNPNDRMYTLRNRKVKLRQSSEFM</sequence>
<dbReference type="GO" id="GO:0008017">
    <property type="term" value="F:microtubule binding"/>
    <property type="evidence" value="ECO:0007669"/>
    <property type="project" value="TreeGrafter"/>
</dbReference>
<dbReference type="GO" id="GO:0007059">
    <property type="term" value="P:chromosome segregation"/>
    <property type="evidence" value="ECO:0007669"/>
    <property type="project" value="TreeGrafter"/>
</dbReference>
<feature type="compositionally biased region" description="Polar residues" evidence="2">
    <location>
        <begin position="58"/>
        <end position="73"/>
    </location>
</feature>
<dbReference type="GO" id="GO:0007346">
    <property type="term" value="P:regulation of mitotic cell cycle"/>
    <property type="evidence" value="ECO:0007669"/>
    <property type="project" value="TreeGrafter"/>
</dbReference>
<feature type="compositionally biased region" description="Polar residues" evidence="2">
    <location>
        <begin position="730"/>
        <end position="740"/>
    </location>
</feature>
<feature type="region of interest" description="Disordered" evidence="2">
    <location>
        <begin position="1"/>
        <end position="73"/>
    </location>
</feature>
<dbReference type="PANTHER" id="PTHR12353">
    <property type="entry name" value="DISKS LARGE-ASSOCIATED PROTEIN DAP SAP90/PSD-95-ASSOCIATED PROTEIN"/>
    <property type="match status" value="1"/>
</dbReference>
<dbReference type="GO" id="GO:0051382">
    <property type="term" value="P:kinetochore assembly"/>
    <property type="evidence" value="ECO:0007669"/>
    <property type="project" value="TreeGrafter"/>
</dbReference>
<name>A0A0M4EVI2_DROBS</name>
<evidence type="ECO:0000256" key="2">
    <source>
        <dbReference type="SAM" id="MobiDB-lite"/>
    </source>
</evidence>
<dbReference type="GO" id="GO:0007052">
    <property type="term" value="P:mitotic spindle organization"/>
    <property type="evidence" value="ECO:0007669"/>
    <property type="project" value="TreeGrafter"/>
</dbReference>
<dbReference type="OrthoDB" id="10023951at2759"/>
<feature type="compositionally biased region" description="Gly residues" evidence="2">
    <location>
        <begin position="779"/>
        <end position="801"/>
    </location>
</feature>
<evidence type="ECO:0000256" key="1">
    <source>
        <dbReference type="ARBA" id="ARBA00008839"/>
    </source>
</evidence>
<feature type="region of interest" description="Disordered" evidence="2">
    <location>
        <begin position="757"/>
        <end position="806"/>
    </location>
</feature>
<dbReference type="GO" id="GO:0005737">
    <property type="term" value="C:cytoplasm"/>
    <property type="evidence" value="ECO:0007669"/>
    <property type="project" value="TreeGrafter"/>
</dbReference>
<dbReference type="SMR" id="A0A0M4EVI2"/>
<dbReference type="InterPro" id="IPR005026">
    <property type="entry name" value="SAPAP"/>
</dbReference>
<proteinExistence type="inferred from homology"/>
<dbReference type="AlphaFoldDB" id="A0A0M4EVI2"/>
<protein>
    <submittedName>
        <fullName evidence="3">Mars</fullName>
    </submittedName>
</protein>
<gene>
    <name evidence="3" type="ORF">Dbus_chr2Rg1211</name>
</gene>
<organism evidence="3 4">
    <name type="scientific">Drosophila busckii</name>
    <name type="common">Fruit fly</name>
    <dbReference type="NCBI Taxonomy" id="30019"/>
    <lineage>
        <taxon>Eukaryota</taxon>
        <taxon>Metazoa</taxon>
        <taxon>Ecdysozoa</taxon>
        <taxon>Arthropoda</taxon>
        <taxon>Hexapoda</taxon>
        <taxon>Insecta</taxon>
        <taxon>Pterygota</taxon>
        <taxon>Neoptera</taxon>
        <taxon>Endopterygota</taxon>
        <taxon>Diptera</taxon>
        <taxon>Brachycera</taxon>
        <taxon>Muscomorpha</taxon>
        <taxon>Ephydroidea</taxon>
        <taxon>Drosophilidae</taxon>
        <taxon>Drosophila</taxon>
    </lineage>
</organism>
<dbReference type="Pfam" id="PF03359">
    <property type="entry name" value="GKAP"/>
    <property type="match status" value="1"/>
</dbReference>